<reference evidence="5 6" key="1">
    <citation type="submission" date="2016-07" db="EMBL/GenBank/DDBJ databases">
        <title>Pervasive Adenine N6-methylation of Active Genes in Fungi.</title>
        <authorList>
            <consortium name="DOE Joint Genome Institute"/>
            <person name="Mondo S.J."/>
            <person name="Dannebaum R.O."/>
            <person name="Kuo R.C."/>
            <person name="Labutti K."/>
            <person name="Haridas S."/>
            <person name="Kuo A."/>
            <person name="Salamov A."/>
            <person name="Ahrendt S.R."/>
            <person name="Lipzen A."/>
            <person name="Sullivan W."/>
            <person name="Andreopoulos W.B."/>
            <person name="Clum A."/>
            <person name="Lindquist E."/>
            <person name="Daum C."/>
            <person name="Ramamoorthy G.K."/>
            <person name="Gryganskyi A."/>
            <person name="Culley D."/>
            <person name="Magnuson J.K."/>
            <person name="James T.Y."/>
            <person name="O'Malley M.A."/>
            <person name="Stajich J.E."/>
            <person name="Spatafora J.W."/>
            <person name="Visel A."/>
            <person name="Grigoriev I.V."/>
        </authorList>
    </citation>
    <scope>NUCLEOTIDE SEQUENCE [LARGE SCALE GENOMIC DNA]</scope>
    <source>
        <strain evidence="5 6">NRRL 2496</strain>
    </source>
</reference>
<feature type="region of interest" description="Disordered" evidence="3">
    <location>
        <begin position="149"/>
        <end position="169"/>
    </location>
</feature>
<evidence type="ECO:0000256" key="1">
    <source>
        <dbReference type="ARBA" id="ARBA00022443"/>
    </source>
</evidence>
<evidence type="ECO:0000313" key="5">
    <source>
        <dbReference type="EMBL" id="ORY95468.1"/>
    </source>
</evidence>
<gene>
    <name evidence="5" type="ORF">BCR43DRAFT_493051</name>
</gene>
<sequence length="228" mass="25144">MSLSTVITLALVLKKITRKGTRKNFRLKKGPAPHVEDDDDQDSYSSAEEKIDCSSPSPPVLKNEIQYTKDTKHPASSAQPSTASLPSPPAEQADPCCQETVLTADDVINKDNGAETPDLLNKAKEGQDETEEGQVVIRDFAYPITSPLHHGRAEESRSSRSSQVSLSSSEFTGRHGRALYDFSPETEYEIGMKAGQLVWVQYRQCPGWLVADVEDETGLIPESYIEFI</sequence>
<feature type="compositionally biased region" description="Low complexity" evidence="3">
    <location>
        <begin position="159"/>
        <end position="169"/>
    </location>
</feature>
<evidence type="ECO:0000256" key="2">
    <source>
        <dbReference type="PROSITE-ProRule" id="PRU00192"/>
    </source>
</evidence>
<dbReference type="Proteomes" id="UP000242180">
    <property type="component" value="Unassembled WGS sequence"/>
</dbReference>
<feature type="region of interest" description="Disordered" evidence="3">
    <location>
        <begin position="24"/>
        <end position="95"/>
    </location>
</feature>
<feature type="compositionally biased region" description="Polar residues" evidence="3">
    <location>
        <begin position="74"/>
        <end position="85"/>
    </location>
</feature>
<evidence type="ECO:0000313" key="6">
    <source>
        <dbReference type="Proteomes" id="UP000242180"/>
    </source>
</evidence>
<dbReference type="Gene3D" id="2.30.30.40">
    <property type="entry name" value="SH3 Domains"/>
    <property type="match status" value="1"/>
</dbReference>
<evidence type="ECO:0000259" key="4">
    <source>
        <dbReference type="PROSITE" id="PS50002"/>
    </source>
</evidence>
<dbReference type="InterPro" id="IPR001452">
    <property type="entry name" value="SH3_domain"/>
</dbReference>
<keyword evidence="1 2" id="KW-0728">SH3 domain</keyword>
<dbReference type="OrthoDB" id="19092at2759"/>
<name>A0A1X2HA01_SYNRA</name>
<dbReference type="SMART" id="SM00326">
    <property type="entry name" value="SH3"/>
    <property type="match status" value="1"/>
</dbReference>
<feature type="region of interest" description="Disordered" evidence="3">
    <location>
        <begin position="110"/>
        <end position="132"/>
    </location>
</feature>
<dbReference type="Pfam" id="PF00018">
    <property type="entry name" value="SH3_1"/>
    <property type="match status" value="1"/>
</dbReference>
<comment type="caution">
    <text evidence="5">The sequence shown here is derived from an EMBL/GenBank/DDBJ whole genome shotgun (WGS) entry which is preliminary data.</text>
</comment>
<protein>
    <recommendedName>
        <fullName evidence="4">SH3 domain-containing protein</fullName>
    </recommendedName>
</protein>
<dbReference type="EMBL" id="MCGN01000006">
    <property type="protein sequence ID" value="ORY95468.1"/>
    <property type="molecule type" value="Genomic_DNA"/>
</dbReference>
<feature type="domain" description="SH3" evidence="4">
    <location>
        <begin position="171"/>
        <end position="228"/>
    </location>
</feature>
<accession>A0A1X2HA01</accession>
<keyword evidence="6" id="KW-1185">Reference proteome</keyword>
<dbReference type="AlphaFoldDB" id="A0A1X2HA01"/>
<organism evidence="5 6">
    <name type="scientific">Syncephalastrum racemosum</name>
    <name type="common">Filamentous fungus</name>
    <dbReference type="NCBI Taxonomy" id="13706"/>
    <lineage>
        <taxon>Eukaryota</taxon>
        <taxon>Fungi</taxon>
        <taxon>Fungi incertae sedis</taxon>
        <taxon>Mucoromycota</taxon>
        <taxon>Mucoromycotina</taxon>
        <taxon>Mucoromycetes</taxon>
        <taxon>Mucorales</taxon>
        <taxon>Syncephalastraceae</taxon>
        <taxon>Syncephalastrum</taxon>
    </lineage>
</organism>
<dbReference type="SUPFAM" id="SSF50044">
    <property type="entry name" value="SH3-domain"/>
    <property type="match status" value="1"/>
</dbReference>
<dbReference type="InterPro" id="IPR036028">
    <property type="entry name" value="SH3-like_dom_sf"/>
</dbReference>
<dbReference type="PROSITE" id="PS50002">
    <property type="entry name" value="SH3"/>
    <property type="match status" value="1"/>
</dbReference>
<proteinExistence type="predicted"/>
<evidence type="ECO:0000256" key="3">
    <source>
        <dbReference type="SAM" id="MobiDB-lite"/>
    </source>
</evidence>
<dbReference type="InParanoid" id="A0A1X2HA01"/>